<evidence type="ECO:0000313" key="13">
    <source>
        <dbReference type="Proteomes" id="UP000736164"/>
    </source>
</evidence>
<dbReference type="InterPro" id="IPR036179">
    <property type="entry name" value="Ig-like_dom_sf"/>
</dbReference>
<dbReference type="GO" id="GO:0007166">
    <property type="term" value="P:cell surface receptor signaling pathway"/>
    <property type="evidence" value="ECO:0007669"/>
    <property type="project" value="TreeGrafter"/>
</dbReference>
<keyword evidence="5" id="KW-1133">Transmembrane helix</keyword>
<evidence type="ECO:0000256" key="9">
    <source>
        <dbReference type="ARBA" id="ARBA00023180"/>
    </source>
</evidence>
<dbReference type="InterPro" id="IPR007110">
    <property type="entry name" value="Ig-like_dom"/>
</dbReference>
<evidence type="ECO:0000256" key="5">
    <source>
        <dbReference type="ARBA" id="ARBA00022989"/>
    </source>
</evidence>
<sequence>LPLSVRLGDSVTLPCDGTRATGIPEEQLRISWQTPDRSVLDVSSGKQYPGPDYKGRAEVSREKIRQGNFSLTLHHTKLSDEDVYECYYRGNHDHLQFLHEVRLTVTVRTENCSAVSGGDLSVPVFDDDEVEVLFNNTVVYPRSSDTQHEHVSVQNGSLVIHRVTQADQGIYTVRDKKKNRTISVITVTVTGEESSYTLISPVPQL</sequence>
<dbReference type="EMBL" id="JAAWVO010039649">
    <property type="protein sequence ID" value="MBN3318393.1"/>
    <property type="molecule type" value="Genomic_DNA"/>
</dbReference>
<evidence type="ECO:0000256" key="10">
    <source>
        <dbReference type="ARBA" id="ARBA00023319"/>
    </source>
</evidence>
<evidence type="ECO:0000256" key="3">
    <source>
        <dbReference type="ARBA" id="ARBA00022692"/>
    </source>
</evidence>
<keyword evidence="3" id="KW-0812">Transmembrane</keyword>
<keyword evidence="6" id="KW-0472">Membrane</keyword>
<dbReference type="InterPro" id="IPR003599">
    <property type="entry name" value="Ig_sub"/>
</dbReference>
<evidence type="ECO:0000256" key="6">
    <source>
        <dbReference type="ARBA" id="ARBA00023136"/>
    </source>
</evidence>
<dbReference type="GO" id="GO:0042102">
    <property type="term" value="P:positive regulation of T cell proliferation"/>
    <property type="evidence" value="ECO:0007669"/>
    <property type="project" value="TreeGrafter"/>
</dbReference>
<dbReference type="PANTHER" id="PTHR25466:SF11">
    <property type="entry name" value="GALECTIN 17-RELATED"/>
    <property type="match status" value="1"/>
</dbReference>
<evidence type="ECO:0000313" key="12">
    <source>
        <dbReference type="EMBL" id="MBN3318393.1"/>
    </source>
</evidence>
<keyword evidence="2" id="KW-1003">Cell membrane</keyword>
<dbReference type="InterPro" id="IPR013106">
    <property type="entry name" value="Ig_V-set"/>
</dbReference>
<keyword evidence="13" id="KW-1185">Reference proteome</keyword>
<keyword evidence="4" id="KW-0732">Signal</keyword>
<keyword evidence="7" id="KW-1015">Disulfide bond</keyword>
<accession>A0A8J7TCL3</accession>
<comment type="caution">
    <text evidence="12">The sequence shown here is derived from an EMBL/GenBank/DDBJ whole genome shotgun (WGS) entry which is preliminary data.</text>
</comment>
<feature type="domain" description="Ig-like" evidence="11">
    <location>
        <begin position="1"/>
        <end position="86"/>
    </location>
</feature>
<protein>
    <submittedName>
        <fullName evidence="12">MOG protein</fullName>
    </submittedName>
</protein>
<evidence type="ECO:0000256" key="8">
    <source>
        <dbReference type="ARBA" id="ARBA00023170"/>
    </source>
</evidence>
<dbReference type="PROSITE" id="PS50835">
    <property type="entry name" value="IG_LIKE"/>
    <property type="match status" value="1"/>
</dbReference>
<evidence type="ECO:0000259" key="11">
    <source>
        <dbReference type="PROSITE" id="PS50835"/>
    </source>
</evidence>
<dbReference type="InterPro" id="IPR051713">
    <property type="entry name" value="T-cell_Activation_Regulation"/>
</dbReference>
<feature type="non-terminal residue" evidence="12">
    <location>
        <position position="1"/>
    </location>
</feature>
<dbReference type="Proteomes" id="UP000736164">
    <property type="component" value="Unassembled WGS sequence"/>
</dbReference>
<organism evidence="12 13">
    <name type="scientific">Atractosteus spatula</name>
    <name type="common">Alligator gar</name>
    <name type="synonym">Lepisosteus spatula</name>
    <dbReference type="NCBI Taxonomy" id="7917"/>
    <lineage>
        <taxon>Eukaryota</taxon>
        <taxon>Metazoa</taxon>
        <taxon>Chordata</taxon>
        <taxon>Craniata</taxon>
        <taxon>Vertebrata</taxon>
        <taxon>Euteleostomi</taxon>
        <taxon>Actinopterygii</taxon>
        <taxon>Neopterygii</taxon>
        <taxon>Holostei</taxon>
        <taxon>Semionotiformes</taxon>
        <taxon>Lepisosteidae</taxon>
        <taxon>Atractosteus</taxon>
    </lineage>
</organism>
<reference evidence="12" key="1">
    <citation type="journal article" date="2021" name="Cell">
        <title>Tracing the genetic footprints of vertebrate landing in non-teleost ray-finned fishes.</title>
        <authorList>
            <person name="Bi X."/>
            <person name="Wang K."/>
            <person name="Yang L."/>
            <person name="Pan H."/>
            <person name="Jiang H."/>
            <person name="Wei Q."/>
            <person name="Fang M."/>
            <person name="Yu H."/>
            <person name="Zhu C."/>
            <person name="Cai Y."/>
            <person name="He Y."/>
            <person name="Gan X."/>
            <person name="Zeng H."/>
            <person name="Yu D."/>
            <person name="Zhu Y."/>
            <person name="Jiang H."/>
            <person name="Qiu Q."/>
            <person name="Yang H."/>
            <person name="Zhang Y.E."/>
            <person name="Wang W."/>
            <person name="Zhu M."/>
            <person name="He S."/>
            <person name="Zhang G."/>
        </authorList>
    </citation>
    <scope>NUCLEOTIDE SEQUENCE</scope>
    <source>
        <strain evidence="12">Allg_001</strain>
    </source>
</reference>
<keyword evidence="8" id="KW-0675">Receptor</keyword>
<dbReference type="GO" id="GO:0071222">
    <property type="term" value="P:cellular response to lipopolysaccharide"/>
    <property type="evidence" value="ECO:0007669"/>
    <property type="project" value="TreeGrafter"/>
</dbReference>
<keyword evidence="10" id="KW-0393">Immunoglobulin domain</keyword>
<dbReference type="PANTHER" id="PTHR25466">
    <property type="entry name" value="T-LYMPHOCYTE ACTIVATION ANTIGEN"/>
    <property type="match status" value="1"/>
</dbReference>
<dbReference type="Gene3D" id="2.60.40.10">
    <property type="entry name" value="Immunoglobulins"/>
    <property type="match status" value="2"/>
</dbReference>
<dbReference type="GO" id="GO:0042130">
    <property type="term" value="P:negative regulation of T cell proliferation"/>
    <property type="evidence" value="ECO:0007669"/>
    <property type="project" value="TreeGrafter"/>
</dbReference>
<comment type="subcellular location">
    <subcellularLocation>
        <location evidence="1">Cell membrane</location>
        <topology evidence="1">Single-pass type I membrane protein</topology>
    </subcellularLocation>
</comment>
<gene>
    <name evidence="12" type="primary">Mog_0</name>
    <name evidence="12" type="ORF">GTO95_0013631</name>
</gene>
<dbReference type="GO" id="GO:0009897">
    <property type="term" value="C:external side of plasma membrane"/>
    <property type="evidence" value="ECO:0007669"/>
    <property type="project" value="TreeGrafter"/>
</dbReference>
<dbReference type="AlphaFoldDB" id="A0A8J7TCL3"/>
<dbReference type="SMART" id="SM00406">
    <property type="entry name" value="IGv"/>
    <property type="match status" value="1"/>
</dbReference>
<dbReference type="Pfam" id="PF07686">
    <property type="entry name" value="V-set"/>
    <property type="match status" value="1"/>
</dbReference>
<keyword evidence="9" id="KW-0325">Glycoprotein</keyword>
<evidence type="ECO:0000256" key="7">
    <source>
        <dbReference type="ARBA" id="ARBA00023157"/>
    </source>
</evidence>
<dbReference type="GO" id="GO:0031295">
    <property type="term" value="P:T cell costimulation"/>
    <property type="evidence" value="ECO:0007669"/>
    <property type="project" value="TreeGrafter"/>
</dbReference>
<evidence type="ECO:0000256" key="1">
    <source>
        <dbReference type="ARBA" id="ARBA00004251"/>
    </source>
</evidence>
<dbReference type="GO" id="GO:0006955">
    <property type="term" value="P:immune response"/>
    <property type="evidence" value="ECO:0007669"/>
    <property type="project" value="TreeGrafter"/>
</dbReference>
<evidence type="ECO:0000256" key="4">
    <source>
        <dbReference type="ARBA" id="ARBA00022729"/>
    </source>
</evidence>
<dbReference type="InterPro" id="IPR013783">
    <property type="entry name" value="Ig-like_fold"/>
</dbReference>
<evidence type="ECO:0000256" key="2">
    <source>
        <dbReference type="ARBA" id="ARBA00022475"/>
    </source>
</evidence>
<proteinExistence type="predicted"/>
<dbReference type="SUPFAM" id="SSF48726">
    <property type="entry name" value="Immunoglobulin"/>
    <property type="match status" value="2"/>
</dbReference>
<dbReference type="SMART" id="SM00409">
    <property type="entry name" value="IG"/>
    <property type="match status" value="2"/>
</dbReference>
<feature type="non-terminal residue" evidence="12">
    <location>
        <position position="205"/>
    </location>
</feature>
<name>A0A8J7TCL3_ATRSP</name>